<proteinExistence type="predicted"/>
<dbReference type="PATRIC" id="fig|294.162.peg.84"/>
<accession>A0A0P9BG33</accession>
<protein>
    <submittedName>
        <fullName evidence="2">Uncharacterized protein</fullName>
    </submittedName>
</protein>
<gene>
    <name evidence="2" type="ORF">AN403_6161</name>
</gene>
<evidence type="ECO:0000313" key="3">
    <source>
        <dbReference type="Proteomes" id="UP000050349"/>
    </source>
</evidence>
<organism evidence="2 3">
    <name type="scientific">Pseudomonas fluorescens</name>
    <dbReference type="NCBI Taxonomy" id="294"/>
    <lineage>
        <taxon>Bacteria</taxon>
        <taxon>Pseudomonadati</taxon>
        <taxon>Pseudomonadota</taxon>
        <taxon>Gammaproteobacteria</taxon>
        <taxon>Pseudomonadales</taxon>
        <taxon>Pseudomonadaceae</taxon>
        <taxon>Pseudomonas</taxon>
    </lineage>
</organism>
<sequence>MLEEGLPAQGRTHCPGQIPRKGGPELGVVEERRLDAVNAQICSWSRDVVIPENQQIWCMFPAYVVNRNAWRVFASKDRAEAAPLTQRKSPLDWHSTRAWGSPCEANS</sequence>
<dbReference type="EMBL" id="LJXB01000031">
    <property type="protein sequence ID" value="KPU62122.1"/>
    <property type="molecule type" value="Genomic_DNA"/>
</dbReference>
<dbReference type="Proteomes" id="UP000050349">
    <property type="component" value="Unassembled WGS sequence"/>
</dbReference>
<reference evidence="2 3" key="1">
    <citation type="submission" date="2015-09" db="EMBL/GenBank/DDBJ databases">
        <authorList>
            <person name="Jackson K.R."/>
            <person name="Lunt B.L."/>
            <person name="Fisher J.N.B."/>
            <person name="Gardner A.V."/>
            <person name="Bailey M.E."/>
            <person name="Deus L.M."/>
            <person name="Earl A.S."/>
            <person name="Gibby P.D."/>
            <person name="Hartmann K.A."/>
            <person name="Liu J.E."/>
            <person name="Manci A.M."/>
            <person name="Nielsen D.A."/>
            <person name="Solomon M.B."/>
            <person name="Breakwell D.P."/>
            <person name="Burnett S.H."/>
            <person name="Grose J.H."/>
        </authorList>
    </citation>
    <scope>NUCLEOTIDE SEQUENCE [LARGE SCALE GENOMIC DNA]</scope>
    <source>
        <strain evidence="2 3">S613</strain>
    </source>
</reference>
<comment type="caution">
    <text evidence="2">The sequence shown here is derived from an EMBL/GenBank/DDBJ whole genome shotgun (WGS) entry which is preliminary data.</text>
</comment>
<evidence type="ECO:0000256" key="1">
    <source>
        <dbReference type="SAM" id="MobiDB-lite"/>
    </source>
</evidence>
<dbReference type="AlphaFoldDB" id="A0A0P9BG33"/>
<name>A0A0P9BG33_PSEFL</name>
<evidence type="ECO:0000313" key="2">
    <source>
        <dbReference type="EMBL" id="KPU62122.1"/>
    </source>
</evidence>
<feature type="region of interest" description="Disordered" evidence="1">
    <location>
        <begin position="1"/>
        <end position="24"/>
    </location>
</feature>
<feature type="region of interest" description="Disordered" evidence="1">
    <location>
        <begin position="80"/>
        <end position="107"/>
    </location>
</feature>